<evidence type="ECO:0000313" key="1">
    <source>
        <dbReference type="EMBL" id="THJ32377.1"/>
    </source>
</evidence>
<reference evidence="1 2" key="1">
    <citation type="submission" date="2019-04" db="EMBL/GenBank/DDBJ databases">
        <title>Lampropedia sp YIM MLB12 draf genome.</title>
        <authorList>
            <person name="Wang Y.-X."/>
        </authorList>
    </citation>
    <scope>NUCLEOTIDE SEQUENCE [LARGE SCALE GENOMIC DNA]</scope>
    <source>
        <strain evidence="1 2">YIM MLB12</strain>
    </source>
</reference>
<gene>
    <name evidence="1" type="ORF">E8K88_11785</name>
</gene>
<evidence type="ECO:0000313" key="2">
    <source>
        <dbReference type="Proteomes" id="UP000306236"/>
    </source>
</evidence>
<organism evidence="1 2">
    <name type="scientific">Lampropedia aestuarii</name>
    <dbReference type="NCBI Taxonomy" id="2562762"/>
    <lineage>
        <taxon>Bacteria</taxon>
        <taxon>Pseudomonadati</taxon>
        <taxon>Pseudomonadota</taxon>
        <taxon>Betaproteobacteria</taxon>
        <taxon>Burkholderiales</taxon>
        <taxon>Comamonadaceae</taxon>
        <taxon>Lampropedia</taxon>
    </lineage>
</organism>
<accession>A0A4S5BIX3</accession>
<proteinExistence type="predicted"/>
<protein>
    <submittedName>
        <fullName evidence="1">Uncharacterized protein</fullName>
    </submittedName>
</protein>
<dbReference type="Proteomes" id="UP000306236">
    <property type="component" value="Unassembled WGS sequence"/>
</dbReference>
<keyword evidence="2" id="KW-1185">Reference proteome</keyword>
<comment type="caution">
    <text evidence="1">The sequence shown here is derived from an EMBL/GenBank/DDBJ whole genome shotgun (WGS) entry which is preliminary data.</text>
</comment>
<dbReference type="AlphaFoldDB" id="A0A4S5BIX3"/>
<dbReference type="RefSeq" id="WP_136406875.1">
    <property type="nucleotide sequence ID" value="NZ_SSWX01000015.1"/>
</dbReference>
<sequence>MGSLAPLRLLDDCRQYDDHDLTMDHIKIRSCFARLRDGSGTEDDFNRVAVAINLAKVRALQIDEILADHIEVAQDAMMRCKARFDSHGRFGFDGPGLLAVLDAIGANEEIVRNSTPRQMEKALHVVRDVLASAHRKGPRMSAVII</sequence>
<dbReference type="EMBL" id="SSWX01000015">
    <property type="protein sequence ID" value="THJ32377.1"/>
    <property type="molecule type" value="Genomic_DNA"/>
</dbReference>
<dbReference type="OrthoDB" id="8913674at2"/>
<name>A0A4S5BIX3_9BURK</name>